<organism evidence="1 2">
    <name type="scientific">Comamonas koreensis</name>
    <dbReference type="NCBI Taxonomy" id="160825"/>
    <lineage>
        <taxon>Bacteria</taxon>
        <taxon>Pseudomonadati</taxon>
        <taxon>Pseudomonadota</taxon>
        <taxon>Betaproteobacteria</taxon>
        <taxon>Burkholderiales</taxon>
        <taxon>Comamonadaceae</taxon>
        <taxon>Comamonas</taxon>
    </lineage>
</organism>
<dbReference type="RefSeq" id="WP_230775814.1">
    <property type="nucleotide sequence ID" value="NZ_JAJNCT010000014.1"/>
</dbReference>
<evidence type="ECO:0000313" key="1">
    <source>
        <dbReference type="EMBL" id="MCD2166171.1"/>
    </source>
</evidence>
<comment type="caution">
    <text evidence="1">The sequence shown here is derived from an EMBL/GenBank/DDBJ whole genome shotgun (WGS) entry which is preliminary data.</text>
</comment>
<reference evidence="1 2" key="1">
    <citation type="submission" date="2021-11" db="EMBL/GenBank/DDBJ databases">
        <title>Genome sequence.</title>
        <authorList>
            <person name="Sun Q."/>
        </authorList>
    </citation>
    <scope>NUCLEOTIDE SEQUENCE [LARGE SCALE GENOMIC DNA]</scope>
    <source>
        <strain evidence="1 2">KCTC 12005</strain>
    </source>
</reference>
<accession>A0AAW4XYG2</accession>
<name>A0AAW4XYG2_9BURK</name>
<sequence>MREAEDLLVVTQAQYERLELEVIGLRDLEPLLGSPQYDRLQDVELALKHYQPQFRP</sequence>
<dbReference type="AlphaFoldDB" id="A0AAW4XYG2"/>
<dbReference type="EMBL" id="JAJNCT010000014">
    <property type="protein sequence ID" value="MCD2166171.1"/>
    <property type="molecule type" value="Genomic_DNA"/>
</dbReference>
<proteinExistence type="predicted"/>
<protein>
    <submittedName>
        <fullName evidence="1">Uncharacterized protein</fullName>
    </submittedName>
</protein>
<evidence type="ECO:0000313" key="2">
    <source>
        <dbReference type="Proteomes" id="UP001199260"/>
    </source>
</evidence>
<dbReference type="Proteomes" id="UP001199260">
    <property type="component" value="Unassembled WGS sequence"/>
</dbReference>
<gene>
    <name evidence="1" type="ORF">LPW39_13640</name>
</gene>
<keyword evidence="2" id="KW-1185">Reference proteome</keyword>